<gene>
    <name evidence="1" type="ORF">PIB30_094386</name>
</gene>
<dbReference type="Proteomes" id="UP001341840">
    <property type="component" value="Unassembled WGS sequence"/>
</dbReference>
<protein>
    <submittedName>
        <fullName evidence="1">Uncharacterized protein</fullName>
    </submittedName>
</protein>
<comment type="caution">
    <text evidence="1">The sequence shown here is derived from an EMBL/GenBank/DDBJ whole genome shotgun (WGS) entry which is preliminary data.</text>
</comment>
<reference evidence="1 2" key="1">
    <citation type="journal article" date="2023" name="Plants (Basel)">
        <title>Bridging the Gap: Combining Genomics and Transcriptomics Approaches to Understand Stylosanthes scabra, an Orphan Legume from the Brazilian Caatinga.</title>
        <authorList>
            <person name="Ferreira-Neto J.R.C."/>
            <person name="da Silva M.D."/>
            <person name="Binneck E."/>
            <person name="de Melo N.F."/>
            <person name="da Silva R.H."/>
            <person name="de Melo A.L.T.M."/>
            <person name="Pandolfi V."/>
            <person name="Bustamante F.O."/>
            <person name="Brasileiro-Vidal A.C."/>
            <person name="Benko-Iseppon A.M."/>
        </authorList>
    </citation>
    <scope>NUCLEOTIDE SEQUENCE [LARGE SCALE GENOMIC DNA]</scope>
    <source>
        <tissue evidence="1">Leaves</tissue>
    </source>
</reference>
<evidence type="ECO:0000313" key="2">
    <source>
        <dbReference type="Proteomes" id="UP001341840"/>
    </source>
</evidence>
<name>A0ABU6VXF3_9FABA</name>
<accession>A0ABU6VXF3</accession>
<keyword evidence="2" id="KW-1185">Reference proteome</keyword>
<dbReference type="EMBL" id="JASCZI010153116">
    <property type="protein sequence ID" value="MED6177080.1"/>
    <property type="molecule type" value="Genomic_DNA"/>
</dbReference>
<organism evidence="1 2">
    <name type="scientific">Stylosanthes scabra</name>
    <dbReference type="NCBI Taxonomy" id="79078"/>
    <lineage>
        <taxon>Eukaryota</taxon>
        <taxon>Viridiplantae</taxon>
        <taxon>Streptophyta</taxon>
        <taxon>Embryophyta</taxon>
        <taxon>Tracheophyta</taxon>
        <taxon>Spermatophyta</taxon>
        <taxon>Magnoliopsida</taxon>
        <taxon>eudicotyledons</taxon>
        <taxon>Gunneridae</taxon>
        <taxon>Pentapetalae</taxon>
        <taxon>rosids</taxon>
        <taxon>fabids</taxon>
        <taxon>Fabales</taxon>
        <taxon>Fabaceae</taxon>
        <taxon>Papilionoideae</taxon>
        <taxon>50 kb inversion clade</taxon>
        <taxon>dalbergioids sensu lato</taxon>
        <taxon>Dalbergieae</taxon>
        <taxon>Pterocarpus clade</taxon>
        <taxon>Stylosanthes</taxon>
    </lineage>
</organism>
<evidence type="ECO:0000313" key="1">
    <source>
        <dbReference type="EMBL" id="MED6177080.1"/>
    </source>
</evidence>
<proteinExistence type="predicted"/>
<feature type="non-terminal residue" evidence="1">
    <location>
        <position position="1"/>
    </location>
</feature>
<sequence>PSRRRRHLLRRPCSRVRRLPLPLSPDVVPQPGAPSCHLELRCAVSIFVVPASPSSESSNSFAKMMMLPGLVSNLQEALQNRKVRDKSVSGYSVTYKETMEACSAKVSGASAFEISGIKAFLRNGF</sequence>